<dbReference type="PROSITE" id="PS01230">
    <property type="entry name" value="TRMA_1"/>
    <property type="match status" value="1"/>
</dbReference>
<dbReference type="GO" id="GO:0051539">
    <property type="term" value="F:4 iron, 4 sulfur cluster binding"/>
    <property type="evidence" value="ECO:0007669"/>
    <property type="project" value="UniProtKB-KW"/>
</dbReference>
<protein>
    <submittedName>
        <fullName evidence="9">RNA methyltransferase</fullName>
    </submittedName>
</protein>
<dbReference type="PANTHER" id="PTHR11061">
    <property type="entry name" value="RNA M5U METHYLTRANSFERASE"/>
    <property type="match status" value="1"/>
</dbReference>
<dbReference type="SUPFAM" id="SSF53335">
    <property type="entry name" value="S-adenosyl-L-methionine-dependent methyltransferases"/>
    <property type="match status" value="1"/>
</dbReference>
<comment type="caution">
    <text evidence="9">The sequence shown here is derived from an EMBL/GenBank/DDBJ whole genome shotgun (WGS) entry which is preliminary data.</text>
</comment>
<dbReference type="Gene3D" id="2.40.50.140">
    <property type="entry name" value="Nucleic acid-binding proteins"/>
    <property type="match status" value="1"/>
</dbReference>
<dbReference type="Proteomes" id="UP000215405">
    <property type="component" value="Unassembled WGS sequence"/>
</dbReference>
<dbReference type="InterPro" id="IPR030390">
    <property type="entry name" value="MeTrfase_TrmA_AS"/>
</dbReference>
<keyword evidence="10" id="KW-1185">Reference proteome</keyword>
<dbReference type="GO" id="GO:0070475">
    <property type="term" value="P:rRNA base methylation"/>
    <property type="evidence" value="ECO:0007669"/>
    <property type="project" value="TreeGrafter"/>
</dbReference>
<keyword evidence="4 6" id="KW-0949">S-adenosyl-L-methionine</keyword>
<feature type="binding site" evidence="6">
    <location>
        <position position="294"/>
    </location>
    <ligand>
        <name>S-adenosyl-L-methionine</name>
        <dbReference type="ChEBI" id="CHEBI:59789"/>
    </ligand>
</feature>
<keyword evidence="5" id="KW-0411">Iron-sulfur</keyword>
<evidence type="ECO:0000256" key="8">
    <source>
        <dbReference type="SAM" id="MobiDB-lite"/>
    </source>
</evidence>
<evidence type="ECO:0000256" key="2">
    <source>
        <dbReference type="ARBA" id="ARBA00022603"/>
    </source>
</evidence>
<evidence type="ECO:0000256" key="6">
    <source>
        <dbReference type="PROSITE-ProRule" id="PRU01024"/>
    </source>
</evidence>
<evidence type="ECO:0000313" key="9">
    <source>
        <dbReference type="EMBL" id="OXS99543.1"/>
    </source>
</evidence>
<feature type="compositionally biased region" description="Basic and acidic residues" evidence="8">
    <location>
        <begin position="7"/>
        <end position="19"/>
    </location>
</feature>
<comment type="similarity">
    <text evidence="6">Belongs to the class I-like SAM-binding methyltransferase superfamily. RNA M5U methyltransferase family.</text>
</comment>
<feature type="binding site" evidence="6">
    <location>
        <position position="342"/>
    </location>
    <ligand>
        <name>S-adenosyl-L-methionine</name>
        <dbReference type="ChEBI" id="CHEBI:59789"/>
    </ligand>
</feature>
<dbReference type="AlphaFoldDB" id="A0A231UUF2"/>
<feature type="region of interest" description="Disordered" evidence="8">
    <location>
        <begin position="1"/>
        <end position="21"/>
    </location>
</feature>
<gene>
    <name evidence="9" type="ORF">B7H23_15530</name>
</gene>
<organism evidence="9 10">
    <name type="scientific">Notoacmeibacter marinus</name>
    <dbReference type="NCBI Taxonomy" id="1876515"/>
    <lineage>
        <taxon>Bacteria</taxon>
        <taxon>Pseudomonadati</taxon>
        <taxon>Pseudomonadota</taxon>
        <taxon>Alphaproteobacteria</taxon>
        <taxon>Hyphomicrobiales</taxon>
        <taxon>Notoacmeibacteraceae</taxon>
        <taxon>Notoacmeibacter</taxon>
    </lineage>
</organism>
<dbReference type="Pfam" id="PF05958">
    <property type="entry name" value="tRNA_U5-meth_tr"/>
    <property type="match status" value="1"/>
</dbReference>
<evidence type="ECO:0000256" key="5">
    <source>
        <dbReference type="ARBA" id="ARBA00023014"/>
    </source>
</evidence>
<feature type="active site" evidence="7">
    <location>
        <position position="368"/>
    </location>
</feature>
<accession>A0A231UUF2</accession>
<keyword evidence="1" id="KW-0004">4Fe-4S</keyword>
<name>A0A231UUF2_9HYPH</name>
<dbReference type="InterPro" id="IPR010280">
    <property type="entry name" value="U5_MeTrfase_fam"/>
</dbReference>
<keyword evidence="2 6" id="KW-0489">Methyltransferase</keyword>
<evidence type="ECO:0000313" key="10">
    <source>
        <dbReference type="Proteomes" id="UP000215405"/>
    </source>
</evidence>
<feature type="binding site" evidence="6">
    <location>
        <position position="274"/>
    </location>
    <ligand>
        <name>S-adenosyl-L-methionine</name>
        <dbReference type="ChEBI" id="CHEBI:59789"/>
    </ligand>
</feature>
<evidence type="ECO:0000256" key="3">
    <source>
        <dbReference type="ARBA" id="ARBA00022679"/>
    </source>
</evidence>
<sequence length="420" mass="45459">MSATRWSIHDMGDKGDGLARDTSGNRAFIPFTLPGETVNAAVSNGRGEPIAILEKSDERVAPPCPHFTDCGGCALQHWQKPAYESWKRQKLIDVLAARGIEAEVGPLVPSAEHARRRVTLSARRTEAGLLLGYHAALSNRIVPIESCVIADRAIVDALPHLRQLVLLLAQDSKPFSLVVTASRTGLDIAISGLPALSGARRQAAADFTLKARFARLSVDGEILIEPQKPIVAFGAVEVTPPPGGFLQATTEAEETMATVVTEHLRGAKNVADLFAGCGTFALRLARFATVHAVEGDAPSLAALDRGFRFGDKLKRVTTEKRDLFERPLTWKELKAFDGVVFDPPRAGAEAQCRQLAKSDVPKVAAVSCNPTTLARDLAILIEGGYRLKSVMPVDQFLWSPHLEAVALLEKPGRPRRRSLR</sequence>
<evidence type="ECO:0000256" key="7">
    <source>
        <dbReference type="PROSITE-ProRule" id="PRU10015"/>
    </source>
</evidence>
<dbReference type="Gene3D" id="3.40.50.150">
    <property type="entry name" value="Vaccinia Virus protein VP39"/>
    <property type="match status" value="1"/>
</dbReference>
<reference evidence="10" key="1">
    <citation type="journal article" date="2017" name="Int. J. Syst. Evol. Microbiol.">
        <title>Notoacmeibacter marinus gen. nov., sp. nov., isolated from the gut of a limpet and proposal of Notoacmeibacteraceae fam. nov. in the order Rhizobiales of the class Alphaproteobacteria.</title>
        <authorList>
            <person name="Huang Z."/>
            <person name="Guo F."/>
            <person name="Lai Q."/>
        </authorList>
    </citation>
    <scope>NUCLEOTIDE SEQUENCE [LARGE SCALE GENOMIC DNA]</scope>
    <source>
        <strain evidence="10">XMTR2A4</strain>
    </source>
</reference>
<dbReference type="InterPro" id="IPR029063">
    <property type="entry name" value="SAM-dependent_MTases_sf"/>
</dbReference>
<dbReference type="PROSITE" id="PS51687">
    <property type="entry name" value="SAM_MT_RNA_M5U"/>
    <property type="match status" value="1"/>
</dbReference>
<evidence type="ECO:0000256" key="4">
    <source>
        <dbReference type="ARBA" id="ARBA00022691"/>
    </source>
</evidence>
<dbReference type="InterPro" id="IPR012340">
    <property type="entry name" value="NA-bd_OB-fold"/>
</dbReference>
<feature type="active site" description="Nucleophile" evidence="6">
    <location>
        <position position="368"/>
    </location>
</feature>
<dbReference type="CDD" id="cd02440">
    <property type="entry name" value="AdoMet_MTases"/>
    <property type="match status" value="1"/>
</dbReference>
<dbReference type="RefSeq" id="WP_094078322.1">
    <property type="nucleotide sequence ID" value="NZ_NBYO01000003.1"/>
</dbReference>
<keyword evidence="3 6" id="KW-0808">Transferase</keyword>
<keyword evidence="1" id="KW-0479">Metal-binding</keyword>
<dbReference type="GO" id="GO:0070041">
    <property type="term" value="F:rRNA (uridine-C5-)-methyltransferase activity"/>
    <property type="evidence" value="ECO:0007669"/>
    <property type="project" value="TreeGrafter"/>
</dbReference>
<evidence type="ECO:0000256" key="1">
    <source>
        <dbReference type="ARBA" id="ARBA00022485"/>
    </source>
</evidence>
<dbReference type="PANTHER" id="PTHR11061:SF49">
    <property type="entry name" value="23S RRNA (URACIL(1939)-C(5))-METHYLTRANSFERASE RLMD"/>
    <property type="match status" value="1"/>
</dbReference>
<dbReference type="Gene3D" id="2.40.50.1070">
    <property type="match status" value="1"/>
</dbReference>
<dbReference type="EMBL" id="NBYO01000003">
    <property type="protein sequence ID" value="OXS99543.1"/>
    <property type="molecule type" value="Genomic_DNA"/>
</dbReference>
<proteinExistence type="inferred from homology"/>
<keyword evidence="1" id="KW-0408">Iron</keyword>
<feature type="binding site" evidence="6">
    <location>
        <position position="247"/>
    </location>
    <ligand>
        <name>S-adenosyl-L-methionine</name>
        <dbReference type="ChEBI" id="CHEBI:59789"/>
    </ligand>
</feature>